<sequence length="314" mass="35537">MQLYKSRGFSAFFQDTFTFIKQNGKHYFKHFFIVNGIFLLILMAIGYLISKFYTDILFGGIIQGGNSSNQIDAYINENFGLFILLMIVFIVTALVAGLISYSYTAIYLKLYSENDGKNFDTKQIVQVYKQNLGKLFIFLICGILLGIPLAFVLGIGAFILIITIIGFLLLPFLAGAFSLFYNMTLMEYLEQKRGIWDSFGYAWTLMTKKFWAAVGSVGLFYLMAYVVQNVITLIPYLFFMGSLFTNIPESNPNPEEIGATFMVMMLVVFFITFIVGIILNNITQLNQGIVFYSLKEDNENVNTKSVIDQIGSGE</sequence>
<keyword evidence="1" id="KW-0472">Membrane</keyword>
<accession>A0A4U0EWK4</accession>
<keyword evidence="1" id="KW-1133">Transmembrane helix</keyword>
<gene>
    <name evidence="2" type="ORF">E5167_06055</name>
</gene>
<feature type="transmembrane region" description="Helical" evidence="1">
    <location>
        <begin position="168"/>
        <end position="189"/>
    </location>
</feature>
<dbReference type="OrthoDB" id="1149172at2"/>
<feature type="transmembrane region" description="Helical" evidence="1">
    <location>
        <begin position="257"/>
        <end position="279"/>
    </location>
</feature>
<feature type="transmembrane region" description="Helical" evidence="1">
    <location>
        <begin position="210"/>
        <end position="237"/>
    </location>
</feature>
<dbReference type="RefSeq" id="WP_136842141.1">
    <property type="nucleotide sequence ID" value="NZ_SUPL01000003.1"/>
</dbReference>
<keyword evidence="3" id="KW-1185">Reference proteome</keyword>
<evidence type="ECO:0000313" key="2">
    <source>
        <dbReference type="EMBL" id="TJY36230.1"/>
    </source>
</evidence>
<feature type="transmembrane region" description="Helical" evidence="1">
    <location>
        <begin position="79"/>
        <end position="101"/>
    </location>
</feature>
<feature type="transmembrane region" description="Helical" evidence="1">
    <location>
        <begin position="135"/>
        <end position="162"/>
    </location>
</feature>
<dbReference type="EMBL" id="SUPL01000003">
    <property type="protein sequence ID" value="TJY36230.1"/>
    <property type="molecule type" value="Genomic_DNA"/>
</dbReference>
<comment type="caution">
    <text evidence="2">The sequence shown here is derived from an EMBL/GenBank/DDBJ whole genome shotgun (WGS) entry which is preliminary data.</text>
</comment>
<evidence type="ECO:0000313" key="3">
    <source>
        <dbReference type="Proteomes" id="UP000307657"/>
    </source>
</evidence>
<protein>
    <recommendedName>
        <fullName evidence="4">Membrane domain of glycerophosphoryl diester phosphodiesterase</fullName>
    </recommendedName>
</protein>
<feature type="transmembrane region" description="Helical" evidence="1">
    <location>
        <begin position="31"/>
        <end position="49"/>
    </location>
</feature>
<evidence type="ECO:0008006" key="4">
    <source>
        <dbReference type="Google" id="ProtNLM"/>
    </source>
</evidence>
<reference evidence="2 3" key="1">
    <citation type="submission" date="2019-04" db="EMBL/GenBank/DDBJ databases">
        <title>Lacinutrix sp. nov., isolated from marine water.</title>
        <authorList>
            <person name="Kim W."/>
        </authorList>
    </citation>
    <scope>NUCLEOTIDE SEQUENCE [LARGE SCALE GENOMIC DNA]</scope>
    <source>
        <strain evidence="2 3">CAU 1491</strain>
    </source>
</reference>
<dbReference type="AlphaFoldDB" id="A0A4U0EWK4"/>
<evidence type="ECO:0000256" key="1">
    <source>
        <dbReference type="SAM" id="Phobius"/>
    </source>
</evidence>
<name>A0A4U0EWK4_9FLAO</name>
<proteinExistence type="predicted"/>
<keyword evidence="1" id="KW-0812">Transmembrane</keyword>
<organism evidence="2 3">
    <name type="scientific">Pontimicrobium aquaticum</name>
    <dbReference type="NCBI Taxonomy" id="2565367"/>
    <lineage>
        <taxon>Bacteria</taxon>
        <taxon>Pseudomonadati</taxon>
        <taxon>Bacteroidota</taxon>
        <taxon>Flavobacteriia</taxon>
        <taxon>Flavobacteriales</taxon>
        <taxon>Flavobacteriaceae</taxon>
        <taxon>Pontimicrobium</taxon>
    </lineage>
</organism>
<dbReference type="Proteomes" id="UP000307657">
    <property type="component" value="Unassembled WGS sequence"/>
</dbReference>